<proteinExistence type="predicted"/>
<evidence type="ECO:0000256" key="5">
    <source>
        <dbReference type="ARBA" id="ARBA00022833"/>
    </source>
</evidence>
<evidence type="ECO:0000256" key="10">
    <source>
        <dbReference type="SAM" id="MobiDB-lite"/>
    </source>
</evidence>
<evidence type="ECO:0000256" key="9">
    <source>
        <dbReference type="PROSITE-ProRule" id="PRU00042"/>
    </source>
</evidence>
<name>A0A067MBW6_BOTB1</name>
<feature type="domain" description="C2H2-type" evidence="11">
    <location>
        <begin position="353"/>
        <end position="384"/>
    </location>
</feature>
<dbReference type="GO" id="GO:0008270">
    <property type="term" value="F:zinc ion binding"/>
    <property type="evidence" value="ECO:0007669"/>
    <property type="project" value="UniProtKB-KW"/>
</dbReference>
<organism evidence="12 13">
    <name type="scientific">Botryobasidium botryosum (strain FD-172 SS1)</name>
    <dbReference type="NCBI Taxonomy" id="930990"/>
    <lineage>
        <taxon>Eukaryota</taxon>
        <taxon>Fungi</taxon>
        <taxon>Dikarya</taxon>
        <taxon>Basidiomycota</taxon>
        <taxon>Agaricomycotina</taxon>
        <taxon>Agaricomycetes</taxon>
        <taxon>Cantharellales</taxon>
        <taxon>Botryobasidiaceae</taxon>
        <taxon>Botryobasidium</taxon>
    </lineage>
</organism>
<feature type="region of interest" description="Disordered" evidence="10">
    <location>
        <begin position="169"/>
        <end position="197"/>
    </location>
</feature>
<evidence type="ECO:0000256" key="4">
    <source>
        <dbReference type="ARBA" id="ARBA00022771"/>
    </source>
</evidence>
<dbReference type="InParanoid" id="A0A067MBW6"/>
<dbReference type="SMART" id="SM00355">
    <property type="entry name" value="ZnF_C2H2"/>
    <property type="match status" value="7"/>
</dbReference>
<dbReference type="Pfam" id="PF00096">
    <property type="entry name" value="zf-C2H2"/>
    <property type="match status" value="2"/>
</dbReference>
<keyword evidence="7" id="KW-0804">Transcription</keyword>
<evidence type="ECO:0000256" key="1">
    <source>
        <dbReference type="ARBA" id="ARBA00004123"/>
    </source>
</evidence>
<dbReference type="PANTHER" id="PTHR45718:SF4">
    <property type="entry name" value="TRANSCRIPTIONAL ACTIVATOR CUBITUS INTERRUPTUS"/>
    <property type="match status" value="1"/>
</dbReference>
<dbReference type="GO" id="GO:0007224">
    <property type="term" value="P:smoothened signaling pathway"/>
    <property type="evidence" value="ECO:0007669"/>
    <property type="project" value="TreeGrafter"/>
</dbReference>
<dbReference type="InterPro" id="IPR043359">
    <property type="entry name" value="GLI-like"/>
</dbReference>
<evidence type="ECO:0000313" key="13">
    <source>
        <dbReference type="Proteomes" id="UP000027195"/>
    </source>
</evidence>
<dbReference type="FunFam" id="3.30.160.60:FF:001102">
    <property type="entry name" value="Transcription factor IIIA"/>
    <property type="match status" value="1"/>
</dbReference>
<keyword evidence="13" id="KW-1185">Reference proteome</keyword>
<dbReference type="HOGENOM" id="CLU_029481_1_0_1"/>
<dbReference type="FunFam" id="3.30.160.60:FF:000032">
    <property type="entry name" value="Krueppel-like factor 4"/>
    <property type="match status" value="1"/>
</dbReference>
<dbReference type="GO" id="GO:0000978">
    <property type="term" value="F:RNA polymerase II cis-regulatory region sequence-specific DNA binding"/>
    <property type="evidence" value="ECO:0007669"/>
    <property type="project" value="TreeGrafter"/>
</dbReference>
<evidence type="ECO:0000256" key="2">
    <source>
        <dbReference type="ARBA" id="ARBA00022723"/>
    </source>
</evidence>
<feature type="domain" description="C2H2-type" evidence="11">
    <location>
        <begin position="238"/>
        <end position="266"/>
    </location>
</feature>
<feature type="domain" description="C2H2-type" evidence="11">
    <location>
        <begin position="200"/>
        <end position="230"/>
    </location>
</feature>
<dbReference type="PROSITE" id="PS50157">
    <property type="entry name" value="ZINC_FINGER_C2H2_2"/>
    <property type="match status" value="7"/>
</dbReference>
<dbReference type="FunFam" id="3.30.160.60:FF:000125">
    <property type="entry name" value="Putative zinc finger protein 143"/>
    <property type="match status" value="1"/>
</dbReference>
<dbReference type="InterPro" id="IPR013087">
    <property type="entry name" value="Znf_C2H2_type"/>
</dbReference>
<feature type="domain" description="C2H2-type" evidence="11">
    <location>
        <begin position="45"/>
        <end position="75"/>
    </location>
</feature>
<evidence type="ECO:0000259" key="11">
    <source>
        <dbReference type="PROSITE" id="PS50157"/>
    </source>
</evidence>
<keyword evidence="4 9" id="KW-0863">Zinc-finger</keyword>
<dbReference type="SUPFAM" id="SSF57667">
    <property type="entry name" value="beta-beta-alpha zinc fingers"/>
    <property type="match status" value="5"/>
</dbReference>
<dbReference type="Proteomes" id="UP000027195">
    <property type="component" value="Unassembled WGS sequence"/>
</dbReference>
<dbReference type="GO" id="GO:0005634">
    <property type="term" value="C:nucleus"/>
    <property type="evidence" value="ECO:0007669"/>
    <property type="project" value="UniProtKB-SubCell"/>
</dbReference>
<dbReference type="FunFam" id="3.30.160.60:FF:000394">
    <property type="entry name" value="Zinc finger protein 836"/>
    <property type="match status" value="1"/>
</dbReference>
<sequence length="395" mass="43061">MASPALSTKSSYSLASSSAIYHPAPAHPIKDDYHHLNTWAASTSYPCRWSGCSQIFSSTNELVTHVNLAHLRSAPNHSFMAASSVDGDPSPLSCLWDDCHAHPTLQSSSLGAPFTDPDLAALAAHLIHDHLGLENLDLALDITKTPSGVANRAPAPAFFKDFSPILPSFSKPPHDPETPSSSDVPTPSSASSSTTSQATHKCGWEACTEAFADSEALTNHITSVHVGSGQAHYHCYWTDCERNGKKSFASRQKILRHIQSHTGHRPFHCTQCEQCFSEAATLQQHLRRHSQEKPYACDYPGCGKAFAITGALTIHKRIHNGEKPFKCTYCDRAFSETSNLSKHLRTHTGVRPYLCKEPGCGKRFARPDQLNRHLNSKTHRGKVHLKNASGGGNGE</sequence>
<evidence type="ECO:0000256" key="3">
    <source>
        <dbReference type="ARBA" id="ARBA00022737"/>
    </source>
</evidence>
<feature type="compositionally biased region" description="Low complexity" evidence="10">
    <location>
        <begin position="178"/>
        <end position="196"/>
    </location>
</feature>
<evidence type="ECO:0000256" key="6">
    <source>
        <dbReference type="ARBA" id="ARBA00023015"/>
    </source>
</evidence>
<feature type="domain" description="C2H2-type" evidence="11">
    <location>
        <begin position="295"/>
        <end position="324"/>
    </location>
</feature>
<dbReference type="Gene3D" id="3.30.160.60">
    <property type="entry name" value="Classic Zinc Finger"/>
    <property type="match status" value="7"/>
</dbReference>
<keyword evidence="2" id="KW-0479">Metal-binding</keyword>
<dbReference type="PROSITE" id="PS00028">
    <property type="entry name" value="ZINC_FINGER_C2H2_1"/>
    <property type="match status" value="6"/>
</dbReference>
<keyword evidence="5" id="KW-0862">Zinc</keyword>
<feature type="domain" description="C2H2-type" evidence="11">
    <location>
        <begin position="325"/>
        <end position="352"/>
    </location>
</feature>
<accession>A0A067MBW6</accession>
<evidence type="ECO:0000313" key="12">
    <source>
        <dbReference type="EMBL" id="KDQ13064.1"/>
    </source>
</evidence>
<dbReference type="AlphaFoldDB" id="A0A067MBW6"/>
<dbReference type="OrthoDB" id="3437960at2759"/>
<keyword evidence="6" id="KW-0805">Transcription regulation</keyword>
<dbReference type="PANTHER" id="PTHR45718">
    <property type="entry name" value="TRANSCRIPTIONAL ACTIVATOR CUBITUS INTERRUPTUS"/>
    <property type="match status" value="1"/>
</dbReference>
<protein>
    <recommendedName>
        <fullName evidence="11">C2H2-type domain-containing protein</fullName>
    </recommendedName>
</protein>
<dbReference type="GO" id="GO:0000981">
    <property type="term" value="F:DNA-binding transcription factor activity, RNA polymerase II-specific"/>
    <property type="evidence" value="ECO:0007669"/>
    <property type="project" value="UniProtKB-ARBA"/>
</dbReference>
<evidence type="ECO:0000256" key="7">
    <source>
        <dbReference type="ARBA" id="ARBA00023163"/>
    </source>
</evidence>
<gene>
    <name evidence="12" type="ORF">BOTBODRAFT_112088</name>
</gene>
<keyword evidence="8" id="KW-0539">Nucleus</keyword>
<dbReference type="STRING" id="930990.A0A067MBW6"/>
<comment type="subcellular location">
    <subcellularLocation>
        <location evidence="1">Nucleus</location>
    </subcellularLocation>
</comment>
<dbReference type="EMBL" id="KL198046">
    <property type="protein sequence ID" value="KDQ13064.1"/>
    <property type="molecule type" value="Genomic_DNA"/>
</dbReference>
<keyword evidence="3" id="KW-0677">Repeat</keyword>
<dbReference type="InterPro" id="IPR036236">
    <property type="entry name" value="Znf_C2H2_sf"/>
</dbReference>
<feature type="domain" description="C2H2-type" evidence="11">
    <location>
        <begin position="267"/>
        <end position="294"/>
    </location>
</feature>
<reference evidence="13" key="1">
    <citation type="journal article" date="2014" name="Proc. Natl. Acad. Sci. U.S.A.">
        <title>Extensive sampling of basidiomycete genomes demonstrates inadequacy of the white-rot/brown-rot paradigm for wood decay fungi.</title>
        <authorList>
            <person name="Riley R."/>
            <person name="Salamov A.A."/>
            <person name="Brown D.W."/>
            <person name="Nagy L.G."/>
            <person name="Floudas D."/>
            <person name="Held B.W."/>
            <person name="Levasseur A."/>
            <person name="Lombard V."/>
            <person name="Morin E."/>
            <person name="Otillar R."/>
            <person name="Lindquist E.A."/>
            <person name="Sun H."/>
            <person name="LaButti K.M."/>
            <person name="Schmutz J."/>
            <person name="Jabbour D."/>
            <person name="Luo H."/>
            <person name="Baker S.E."/>
            <person name="Pisabarro A.G."/>
            <person name="Walton J.D."/>
            <person name="Blanchette R.A."/>
            <person name="Henrissat B."/>
            <person name="Martin F."/>
            <person name="Cullen D."/>
            <person name="Hibbett D.S."/>
            <person name="Grigoriev I.V."/>
        </authorList>
    </citation>
    <scope>NUCLEOTIDE SEQUENCE [LARGE SCALE GENOMIC DNA]</scope>
    <source>
        <strain evidence="13">FD-172 SS1</strain>
    </source>
</reference>
<evidence type="ECO:0000256" key="8">
    <source>
        <dbReference type="ARBA" id="ARBA00023242"/>
    </source>
</evidence>